<evidence type="ECO:0000313" key="12">
    <source>
        <dbReference type="EMBL" id="AOM12823.1"/>
    </source>
</evidence>
<keyword evidence="4" id="KW-0547">Nucleotide-binding</keyword>
<protein>
    <recommendedName>
        <fullName evidence="3 9">DNA repair protein RecN</fullName>
    </recommendedName>
    <alternativeName>
        <fullName evidence="8 9">Recombination protein N</fullName>
    </alternativeName>
</protein>
<dbReference type="Pfam" id="PF02463">
    <property type="entry name" value="SMC_N"/>
    <property type="match status" value="1"/>
</dbReference>
<keyword evidence="5 9" id="KW-0227">DNA damage</keyword>
<evidence type="ECO:0000256" key="1">
    <source>
        <dbReference type="ARBA" id="ARBA00003618"/>
    </source>
</evidence>
<dbReference type="FunFam" id="3.40.50.300:FF:000356">
    <property type="entry name" value="DNA repair protein RecN"/>
    <property type="match status" value="1"/>
</dbReference>
<evidence type="ECO:0000256" key="4">
    <source>
        <dbReference type="ARBA" id="ARBA00022741"/>
    </source>
</evidence>
<comment type="function">
    <text evidence="1 9">May be involved in recombinational repair of damaged DNA.</text>
</comment>
<dbReference type="CDD" id="cd03241">
    <property type="entry name" value="ABC_RecN"/>
    <property type="match status" value="2"/>
</dbReference>
<keyword evidence="10" id="KW-0175">Coiled coil</keyword>
<name>A0A9W3SWR3_BACTU</name>
<dbReference type="InterPro" id="IPR003395">
    <property type="entry name" value="RecF/RecN/SMC_N"/>
</dbReference>
<proteinExistence type="inferred from homology"/>
<evidence type="ECO:0000256" key="2">
    <source>
        <dbReference type="ARBA" id="ARBA00009441"/>
    </source>
</evidence>
<dbReference type="AlphaFoldDB" id="A0A9W3SWR3"/>
<evidence type="ECO:0000259" key="11">
    <source>
        <dbReference type="Pfam" id="PF02463"/>
    </source>
</evidence>
<dbReference type="EMBL" id="CP015250">
    <property type="protein sequence ID" value="AOM12823.1"/>
    <property type="molecule type" value="Genomic_DNA"/>
</dbReference>
<dbReference type="GO" id="GO:0009432">
    <property type="term" value="P:SOS response"/>
    <property type="evidence" value="ECO:0007669"/>
    <property type="project" value="TreeGrafter"/>
</dbReference>
<sequence length="596" mass="67752">MRKSFSKGLFYNEVNGALLSELSIRNFAIIEALNISFQKGLTVLSGETGAGKSIIIDAISLLVGGRGSAEFVRYGTEKAEIEGLFYVEDDKHPCIEKAEELDIEIEDGMIILKRDIAANGKSVCRVNGKLVTLSILKEIGKTLVDIHGQHETQDLMNEERHLFMLDHFDGDRIVKQLDIYQNVYADYEKLKKQLKSLSENEQQMAHRLDLIQFQHEEIRKADLKMDEENELTEERLQISNFEKIYKALGDAYRSLSADGQGLDNVRSAMGQMESITHLDEMYQENHDSIANSYYLLEEVAYQLREKLDMMEYDPNRLDEIETRLNEIRMLKRKYGNTVEEILAYADKIEQEIFTIENKDVHIETTKKQLKELESVILKEATLLSNMRHELAEHLTNAIHQELKELYMEKTKFEVRIMKREGNAEEPLVEGAPVRLTADGYDHVEFYISTNPGEPLKPLSKVASGGELSRIILALKSIFSKHQGVASVIFDEVDTGVSGRVAQAIAEKIYRVSVNSQVLCITHLPQVASMADSHLFIRKQVANDRTITSVTVLTMEDKVTEIARMISGVEITDLTTEHAKELLTQAHHFKQTAEAIQ</sequence>
<dbReference type="Gene3D" id="3.40.50.300">
    <property type="entry name" value="P-loop containing nucleotide triphosphate hydrolases"/>
    <property type="match status" value="2"/>
</dbReference>
<evidence type="ECO:0000256" key="3">
    <source>
        <dbReference type="ARBA" id="ARBA00021315"/>
    </source>
</evidence>
<dbReference type="GO" id="GO:0006281">
    <property type="term" value="P:DNA repair"/>
    <property type="evidence" value="ECO:0007669"/>
    <property type="project" value="UniProtKB-KW"/>
</dbReference>
<evidence type="ECO:0000256" key="8">
    <source>
        <dbReference type="ARBA" id="ARBA00033408"/>
    </source>
</evidence>
<feature type="coiled-coil region" evidence="10">
    <location>
        <begin position="177"/>
        <end position="207"/>
    </location>
</feature>
<dbReference type="FunFam" id="3.40.50.300:FF:000319">
    <property type="entry name" value="DNA repair protein RecN"/>
    <property type="match status" value="1"/>
</dbReference>
<dbReference type="NCBIfam" id="TIGR00634">
    <property type="entry name" value="recN"/>
    <property type="match status" value="1"/>
</dbReference>
<evidence type="ECO:0000256" key="7">
    <source>
        <dbReference type="ARBA" id="ARBA00023204"/>
    </source>
</evidence>
<dbReference type="GO" id="GO:0043590">
    <property type="term" value="C:bacterial nucleoid"/>
    <property type="evidence" value="ECO:0007669"/>
    <property type="project" value="TreeGrafter"/>
</dbReference>
<evidence type="ECO:0000256" key="10">
    <source>
        <dbReference type="SAM" id="Coils"/>
    </source>
</evidence>
<organism evidence="12 13">
    <name type="scientific">Bacillus thuringiensis Bt18247</name>
    <dbReference type="NCBI Taxonomy" id="1423143"/>
    <lineage>
        <taxon>Bacteria</taxon>
        <taxon>Bacillati</taxon>
        <taxon>Bacillota</taxon>
        <taxon>Bacilli</taxon>
        <taxon>Bacillales</taxon>
        <taxon>Bacillaceae</taxon>
        <taxon>Bacillus</taxon>
        <taxon>Bacillus cereus group</taxon>
    </lineage>
</organism>
<dbReference type="PANTHER" id="PTHR11059:SF0">
    <property type="entry name" value="DNA REPAIR PROTEIN RECN"/>
    <property type="match status" value="1"/>
</dbReference>
<dbReference type="SUPFAM" id="SSF52540">
    <property type="entry name" value="P-loop containing nucleoside triphosphate hydrolases"/>
    <property type="match status" value="2"/>
</dbReference>
<dbReference type="PIRSF" id="PIRSF003128">
    <property type="entry name" value="RecN"/>
    <property type="match status" value="1"/>
</dbReference>
<evidence type="ECO:0000256" key="5">
    <source>
        <dbReference type="ARBA" id="ARBA00022763"/>
    </source>
</evidence>
<comment type="similarity">
    <text evidence="2 9">Belongs to the RecN family.</text>
</comment>
<dbReference type="Proteomes" id="UP000192743">
    <property type="component" value="Chromosome"/>
</dbReference>
<evidence type="ECO:0000313" key="13">
    <source>
        <dbReference type="Proteomes" id="UP000192743"/>
    </source>
</evidence>
<evidence type="ECO:0000256" key="6">
    <source>
        <dbReference type="ARBA" id="ARBA00022840"/>
    </source>
</evidence>
<dbReference type="InterPro" id="IPR027417">
    <property type="entry name" value="P-loop_NTPase"/>
</dbReference>
<keyword evidence="7 9" id="KW-0234">DNA repair</keyword>
<dbReference type="GO" id="GO:0005524">
    <property type="term" value="F:ATP binding"/>
    <property type="evidence" value="ECO:0007669"/>
    <property type="project" value="UniProtKB-KW"/>
</dbReference>
<dbReference type="InterPro" id="IPR004604">
    <property type="entry name" value="DNA_recomb/repair_RecN"/>
</dbReference>
<evidence type="ECO:0000256" key="9">
    <source>
        <dbReference type="PIRNR" id="PIRNR003128"/>
    </source>
</evidence>
<keyword evidence="6" id="KW-0067">ATP-binding</keyword>
<gene>
    <name evidence="12" type="primary">recN</name>
    <name evidence="12" type="ORF">BTI247_44470</name>
</gene>
<accession>A0A9W3SWR3</accession>
<dbReference type="GO" id="GO:0006310">
    <property type="term" value="P:DNA recombination"/>
    <property type="evidence" value="ECO:0007669"/>
    <property type="project" value="InterPro"/>
</dbReference>
<reference evidence="12 13" key="1">
    <citation type="submission" date="2016-02" db="EMBL/GenBank/DDBJ databases">
        <title>Comparative analysis of three nematocidal Bacillus thuringiensis strains.</title>
        <authorList>
            <person name="Hollensteiner J."/>
            <person name="Kloesener M."/>
            <person name="Bunk B."/>
            <person name="Sproeer C."/>
            <person name="Rosenstiel P."/>
            <person name="Schulte-Iserlohe R."/>
            <person name="Schulenburg H."/>
            <person name="Liesegang H."/>
        </authorList>
    </citation>
    <scope>NUCLEOTIDE SEQUENCE [LARGE SCALE GENOMIC DNA]</scope>
    <source>
        <strain evidence="12 13">Bt18247</strain>
    </source>
</reference>
<dbReference type="PANTHER" id="PTHR11059">
    <property type="entry name" value="DNA REPAIR PROTEIN RECN"/>
    <property type="match status" value="1"/>
</dbReference>
<feature type="domain" description="RecF/RecN/SMC N-terminal" evidence="11">
    <location>
        <begin position="19"/>
        <end position="538"/>
    </location>
</feature>